<dbReference type="EMBL" id="JACLAW010000006">
    <property type="protein sequence ID" value="MBC2665837.1"/>
    <property type="molecule type" value="Genomic_DNA"/>
</dbReference>
<keyword evidence="3" id="KW-1185">Reference proteome</keyword>
<organism evidence="2 3">
    <name type="scientific">Novosphingobium flavum</name>
    <dbReference type="NCBI Taxonomy" id="1778672"/>
    <lineage>
        <taxon>Bacteria</taxon>
        <taxon>Pseudomonadati</taxon>
        <taxon>Pseudomonadota</taxon>
        <taxon>Alphaproteobacteria</taxon>
        <taxon>Sphingomonadales</taxon>
        <taxon>Sphingomonadaceae</taxon>
        <taxon>Novosphingobium</taxon>
    </lineage>
</organism>
<dbReference type="Proteomes" id="UP000566813">
    <property type="component" value="Unassembled WGS sequence"/>
</dbReference>
<keyword evidence="1" id="KW-0732">Signal</keyword>
<feature type="signal peptide" evidence="1">
    <location>
        <begin position="1"/>
        <end position="26"/>
    </location>
</feature>
<protein>
    <submittedName>
        <fullName evidence="2">DUF2490 domain-containing protein</fullName>
    </submittedName>
</protein>
<accession>A0A7X1FSU9</accession>
<sequence>MGRKNWAINAIAAATGLTIAAGPARATETDQQIWLTSNNSVDLGEVTVALDFNTRLTEHIKRMSQENARFTVSYRLNPHIAIGGGYFFGYAELPDVPDIVEHRGFEQVTLSLGGLPKGQSLGARTRIEQRFRRDENEMGLRAYEQVRFQAPLRGKLSGIAVVEAAYNLNDTEWGQHAGFSALRGALSLSLPVTRHISVQPGYSGQYVIRWHAEGRFYHAYMFNVVFKG</sequence>
<dbReference type="InterPro" id="IPR019619">
    <property type="entry name" value="DUF2490"/>
</dbReference>
<evidence type="ECO:0000313" key="2">
    <source>
        <dbReference type="EMBL" id="MBC2665837.1"/>
    </source>
</evidence>
<dbReference type="AlphaFoldDB" id="A0A7X1FSU9"/>
<dbReference type="Pfam" id="PF10677">
    <property type="entry name" value="DUF2490"/>
    <property type="match status" value="1"/>
</dbReference>
<reference evidence="2 3" key="1">
    <citation type="submission" date="2020-08" db="EMBL/GenBank/DDBJ databases">
        <title>The genome sequence of type strain Novosphingobium flavum NBRC 111647.</title>
        <authorList>
            <person name="Liu Y."/>
        </authorList>
    </citation>
    <scope>NUCLEOTIDE SEQUENCE [LARGE SCALE GENOMIC DNA]</scope>
    <source>
        <strain evidence="2 3">NBRC 111647</strain>
    </source>
</reference>
<proteinExistence type="predicted"/>
<gene>
    <name evidence="2" type="ORF">H7F51_09900</name>
</gene>
<comment type="caution">
    <text evidence="2">The sequence shown here is derived from an EMBL/GenBank/DDBJ whole genome shotgun (WGS) entry which is preliminary data.</text>
</comment>
<feature type="chain" id="PRO_5030562921" evidence="1">
    <location>
        <begin position="27"/>
        <end position="228"/>
    </location>
</feature>
<dbReference type="RefSeq" id="WP_185664080.1">
    <property type="nucleotide sequence ID" value="NZ_JACLAW010000006.1"/>
</dbReference>
<evidence type="ECO:0000256" key="1">
    <source>
        <dbReference type="SAM" id="SignalP"/>
    </source>
</evidence>
<name>A0A7X1FSU9_9SPHN</name>
<evidence type="ECO:0000313" key="3">
    <source>
        <dbReference type="Proteomes" id="UP000566813"/>
    </source>
</evidence>